<organism evidence="4 5">
    <name type="scientific">Candidatus Limosilactobacillus merdipullorum</name>
    <dbReference type="NCBI Taxonomy" id="2838653"/>
    <lineage>
        <taxon>Bacteria</taxon>
        <taxon>Bacillati</taxon>
        <taxon>Bacillota</taxon>
        <taxon>Bacilli</taxon>
        <taxon>Lactobacillales</taxon>
        <taxon>Lactobacillaceae</taxon>
        <taxon>Limosilactobacillus</taxon>
    </lineage>
</organism>
<evidence type="ECO:0000259" key="2">
    <source>
        <dbReference type="Pfam" id="PF01458"/>
    </source>
</evidence>
<dbReference type="Pfam" id="PF19295">
    <property type="entry name" value="SufBD_N"/>
    <property type="match status" value="1"/>
</dbReference>
<comment type="similarity">
    <text evidence="1">Belongs to the iron-sulfur cluster assembly SufBD family.</text>
</comment>
<evidence type="ECO:0000313" key="4">
    <source>
        <dbReference type="EMBL" id="HIW70695.1"/>
    </source>
</evidence>
<dbReference type="GO" id="GO:0016226">
    <property type="term" value="P:iron-sulfur cluster assembly"/>
    <property type="evidence" value="ECO:0007669"/>
    <property type="project" value="InterPro"/>
</dbReference>
<dbReference type="InterPro" id="IPR011542">
    <property type="entry name" value="SUF_FeS_clus_asmbl_SufD"/>
</dbReference>
<dbReference type="InterPro" id="IPR037284">
    <property type="entry name" value="SUF_FeS_clus_asmbl_SufBD_sf"/>
</dbReference>
<dbReference type="PANTHER" id="PTHR43575:SF1">
    <property type="entry name" value="PROTEIN ABCI7, CHLOROPLASTIC"/>
    <property type="match status" value="1"/>
</dbReference>
<reference evidence="4" key="2">
    <citation type="submission" date="2021-04" db="EMBL/GenBank/DDBJ databases">
        <authorList>
            <person name="Gilroy R."/>
        </authorList>
    </citation>
    <scope>NUCLEOTIDE SEQUENCE</scope>
    <source>
        <strain evidence="4">ChiHejej3B27-2180</strain>
    </source>
</reference>
<gene>
    <name evidence="4" type="primary">sufD</name>
    <name evidence="4" type="ORF">H9876_04925</name>
</gene>
<dbReference type="InterPro" id="IPR000825">
    <property type="entry name" value="SUF_FeS_clus_asmbl_SufBD_core"/>
</dbReference>
<dbReference type="InterPro" id="IPR055346">
    <property type="entry name" value="Fe-S_cluster_assembly_SufBD"/>
</dbReference>
<dbReference type="SUPFAM" id="SSF101960">
    <property type="entry name" value="Stabilizer of iron transporter SufD"/>
    <property type="match status" value="1"/>
</dbReference>
<reference evidence="4" key="1">
    <citation type="journal article" date="2021" name="PeerJ">
        <title>Extensive microbial diversity within the chicken gut microbiome revealed by metagenomics and culture.</title>
        <authorList>
            <person name="Gilroy R."/>
            <person name="Ravi A."/>
            <person name="Getino M."/>
            <person name="Pursley I."/>
            <person name="Horton D.L."/>
            <person name="Alikhan N.F."/>
            <person name="Baker D."/>
            <person name="Gharbi K."/>
            <person name="Hall N."/>
            <person name="Watson M."/>
            <person name="Adriaenssens E.M."/>
            <person name="Foster-Nyarko E."/>
            <person name="Jarju S."/>
            <person name="Secka A."/>
            <person name="Antonio M."/>
            <person name="Oren A."/>
            <person name="Chaudhuri R.R."/>
            <person name="La Ragione R."/>
            <person name="Hildebrand F."/>
            <person name="Pallen M.J."/>
        </authorList>
    </citation>
    <scope>NUCLEOTIDE SEQUENCE</scope>
    <source>
        <strain evidence="4">ChiHejej3B27-2180</strain>
    </source>
</reference>
<sequence length="428" mass="46361">MTLDTNALEEQVKSAAERLGEPEFFVQRRLCAVKLMSQLEIPKMQEFSYDGWPIMPADDQVRLATSHPSQQAVTTAHRAIGKDVYLQSAAQGQKVTSQPVPAGVVVETLHQALVKHPSTIERYFMSAIDAARDKLTAYHQAVVNSGSFIEVAAGTAVDKPIEMMEVQDATKADQPFVNHLLVVAHPHSKVSIVQHLASVGEKANSANLMVEIVAEPGSEVHFAVLDETGTNITTYLNRRAKIDKDAHVEWAVGMMNGGNVLGDLDAELVGEGSKADSKLIAVTGGGQHVGLNNRVTNRGPHSTGLINQRGVVLDSSELIFNGIGQIIHGAHGSEAEQQNRLLMMSPQARGDANPILLIDENDVNAGHAASVGQVDAQQLYYLLSRGIPEHLAKRMVIRGFLSAVLTALPNRQLEDEMIAILERKLLNE</sequence>
<evidence type="ECO:0000259" key="3">
    <source>
        <dbReference type="Pfam" id="PF19295"/>
    </source>
</evidence>
<proteinExistence type="inferred from homology"/>
<evidence type="ECO:0000313" key="5">
    <source>
        <dbReference type="Proteomes" id="UP000886878"/>
    </source>
</evidence>
<accession>A0A9D1U4B1</accession>
<comment type="caution">
    <text evidence="4">The sequence shown here is derived from an EMBL/GenBank/DDBJ whole genome shotgun (WGS) entry which is preliminary data.</text>
</comment>
<dbReference type="EMBL" id="DXGK01000103">
    <property type="protein sequence ID" value="HIW70695.1"/>
    <property type="molecule type" value="Genomic_DNA"/>
</dbReference>
<feature type="domain" description="SUF system FeS cluster assembly SufBD N-terminal" evidence="3">
    <location>
        <begin position="92"/>
        <end position="162"/>
    </location>
</feature>
<evidence type="ECO:0000256" key="1">
    <source>
        <dbReference type="ARBA" id="ARBA00043967"/>
    </source>
</evidence>
<dbReference type="PANTHER" id="PTHR43575">
    <property type="entry name" value="PROTEIN ABCI7, CHLOROPLASTIC"/>
    <property type="match status" value="1"/>
</dbReference>
<dbReference type="AlphaFoldDB" id="A0A9D1U4B1"/>
<dbReference type="InterPro" id="IPR045595">
    <property type="entry name" value="SufBD_N"/>
</dbReference>
<dbReference type="Proteomes" id="UP000886878">
    <property type="component" value="Unassembled WGS sequence"/>
</dbReference>
<dbReference type="Pfam" id="PF01458">
    <property type="entry name" value="SUFBD_core"/>
    <property type="match status" value="1"/>
</dbReference>
<protein>
    <submittedName>
        <fullName evidence="4">Fe-S cluster assembly protein SufD</fullName>
    </submittedName>
</protein>
<name>A0A9D1U4B1_9LACO</name>
<feature type="domain" description="SUF system FeS cluster assembly SufBD core" evidence="2">
    <location>
        <begin position="172"/>
        <end position="400"/>
    </location>
</feature>
<dbReference type="NCBIfam" id="TIGR01981">
    <property type="entry name" value="sufD"/>
    <property type="match status" value="1"/>
</dbReference>